<dbReference type="RefSeq" id="WP_103432463.1">
    <property type="nucleotide sequence ID" value="NZ_PPXF01000065.1"/>
</dbReference>
<dbReference type="Pfam" id="PF00293">
    <property type="entry name" value="NUDIX"/>
    <property type="match status" value="1"/>
</dbReference>
<name>A0A2S3Z632_9MICO</name>
<dbReference type="Proteomes" id="UP000237104">
    <property type="component" value="Unassembled WGS sequence"/>
</dbReference>
<proteinExistence type="predicted"/>
<dbReference type="GO" id="GO:0006753">
    <property type="term" value="P:nucleoside phosphate metabolic process"/>
    <property type="evidence" value="ECO:0007669"/>
    <property type="project" value="TreeGrafter"/>
</dbReference>
<dbReference type="GO" id="GO:0019693">
    <property type="term" value="P:ribose phosphate metabolic process"/>
    <property type="evidence" value="ECO:0007669"/>
    <property type="project" value="TreeGrafter"/>
</dbReference>
<evidence type="ECO:0000313" key="4">
    <source>
        <dbReference type="Proteomes" id="UP000237104"/>
    </source>
</evidence>
<evidence type="ECO:0000313" key="3">
    <source>
        <dbReference type="EMBL" id="POH59680.1"/>
    </source>
</evidence>
<protein>
    <submittedName>
        <fullName evidence="3">ADP-ribose pyrophosphatase</fullName>
    </submittedName>
</protein>
<dbReference type="OrthoDB" id="9806150at2"/>
<dbReference type="PROSITE" id="PS51462">
    <property type="entry name" value="NUDIX"/>
    <property type="match status" value="1"/>
</dbReference>
<keyword evidence="1" id="KW-0378">Hydrolase</keyword>
<evidence type="ECO:0000256" key="1">
    <source>
        <dbReference type="ARBA" id="ARBA00022801"/>
    </source>
</evidence>
<dbReference type="Gene3D" id="3.90.79.10">
    <property type="entry name" value="Nucleoside Triphosphate Pyrophosphohydrolase"/>
    <property type="match status" value="1"/>
</dbReference>
<organism evidence="3 4">
    <name type="scientific">Cryobacterium zongtaii</name>
    <dbReference type="NCBI Taxonomy" id="1259217"/>
    <lineage>
        <taxon>Bacteria</taxon>
        <taxon>Bacillati</taxon>
        <taxon>Actinomycetota</taxon>
        <taxon>Actinomycetes</taxon>
        <taxon>Micrococcales</taxon>
        <taxon>Microbacteriaceae</taxon>
        <taxon>Cryobacterium</taxon>
    </lineage>
</organism>
<dbReference type="AlphaFoldDB" id="A0A2S3Z632"/>
<dbReference type="InterPro" id="IPR000086">
    <property type="entry name" value="NUDIX_hydrolase_dom"/>
</dbReference>
<accession>A0A2S3Z632</accession>
<dbReference type="GO" id="GO:0005829">
    <property type="term" value="C:cytosol"/>
    <property type="evidence" value="ECO:0007669"/>
    <property type="project" value="TreeGrafter"/>
</dbReference>
<gene>
    <name evidence="3" type="ORF">C3B59_17490</name>
</gene>
<dbReference type="SUPFAM" id="SSF55811">
    <property type="entry name" value="Nudix"/>
    <property type="match status" value="1"/>
</dbReference>
<evidence type="ECO:0000259" key="2">
    <source>
        <dbReference type="PROSITE" id="PS51462"/>
    </source>
</evidence>
<dbReference type="InterPro" id="IPR015797">
    <property type="entry name" value="NUDIX_hydrolase-like_dom_sf"/>
</dbReference>
<dbReference type="GO" id="GO:0016787">
    <property type="term" value="F:hydrolase activity"/>
    <property type="evidence" value="ECO:0007669"/>
    <property type="project" value="UniProtKB-KW"/>
</dbReference>
<reference evidence="3 4" key="1">
    <citation type="submission" date="2018-01" db="EMBL/GenBank/DDBJ databases">
        <title>Cryobacterium sp. nov., from glaciers in China.</title>
        <authorList>
            <person name="Liu Q."/>
            <person name="Xin Y.-H."/>
        </authorList>
    </citation>
    <scope>NUCLEOTIDE SEQUENCE [LARGE SCALE GENOMIC DNA]</scope>
    <source>
        <strain evidence="3 4">TMB1-8</strain>
    </source>
</reference>
<feature type="domain" description="Nudix hydrolase" evidence="2">
    <location>
        <begin position="58"/>
        <end position="196"/>
    </location>
</feature>
<dbReference type="PANTHER" id="PTHR11839:SF31">
    <property type="entry name" value="ADP-RIBOSE PYROPHOSPHATASE"/>
    <property type="match status" value="1"/>
</dbReference>
<dbReference type="EMBL" id="PPXF01000065">
    <property type="protein sequence ID" value="POH59680.1"/>
    <property type="molecule type" value="Genomic_DNA"/>
</dbReference>
<dbReference type="PANTHER" id="PTHR11839">
    <property type="entry name" value="UDP/ADP-SUGAR PYROPHOSPHATASE"/>
    <property type="match status" value="1"/>
</dbReference>
<sequence length="224" mass="24772">MSKTLAARAEADALLPRIEDEPAPTALTSSAVRFDGHVWNIRQDAFDYNGAEIVREYVDHPGAVAILALDDQDRVLLIQQYRHPVRMREWELPAGLLDVDGEHALIGAQRELAEETDVVASEWNVLTEFYTSPGGSNEVIRIYLARGLSPATEAFDRTDEEADMVTRWVSLDDAVDAALARRVQNPSLVVGVLAAAASRSRGWASLAPADLPWPRHPNNWDHTV</sequence>
<dbReference type="CDD" id="cd24158">
    <property type="entry name" value="NUDIX_ADPRase_Rv1700"/>
    <property type="match status" value="1"/>
</dbReference>
<comment type="caution">
    <text evidence="3">The sequence shown here is derived from an EMBL/GenBank/DDBJ whole genome shotgun (WGS) entry which is preliminary data.</text>
</comment>